<evidence type="ECO:0000256" key="1">
    <source>
        <dbReference type="SAM" id="MobiDB-lite"/>
    </source>
</evidence>
<feature type="compositionally biased region" description="Basic and acidic residues" evidence="1">
    <location>
        <begin position="149"/>
        <end position="165"/>
    </location>
</feature>
<organism evidence="3 4">
    <name type="scientific">Nannochloropsis gaditana</name>
    <dbReference type="NCBI Taxonomy" id="72520"/>
    <lineage>
        <taxon>Eukaryota</taxon>
        <taxon>Sar</taxon>
        <taxon>Stramenopiles</taxon>
        <taxon>Ochrophyta</taxon>
        <taxon>Eustigmatophyceae</taxon>
        <taxon>Eustigmatales</taxon>
        <taxon>Monodopsidaceae</taxon>
        <taxon>Nannochloropsis</taxon>
    </lineage>
</organism>
<keyword evidence="2" id="KW-1133">Transmembrane helix</keyword>
<feature type="non-terminal residue" evidence="3">
    <location>
        <position position="525"/>
    </location>
</feature>
<evidence type="ECO:0000256" key="2">
    <source>
        <dbReference type="SAM" id="Phobius"/>
    </source>
</evidence>
<gene>
    <name evidence="3" type="ORF">Naga_100761g1</name>
</gene>
<protein>
    <submittedName>
        <fullName evidence="3">Uncharacterized protein</fullName>
    </submittedName>
</protein>
<accession>W7TRT0</accession>
<feature type="compositionally biased region" description="Basic and acidic residues" evidence="1">
    <location>
        <begin position="37"/>
        <end position="50"/>
    </location>
</feature>
<feature type="transmembrane region" description="Helical" evidence="2">
    <location>
        <begin position="358"/>
        <end position="380"/>
    </location>
</feature>
<proteinExistence type="predicted"/>
<feature type="transmembrane region" description="Helical" evidence="2">
    <location>
        <begin position="227"/>
        <end position="245"/>
    </location>
</feature>
<keyword evidence="2" id="KW-0812">Transmembrane</keyword>
<feature type="transmembrane region" description="Helical" evidence="2">
    <location>
        <begin position="298"/>
        <end position="316"/>
    </location>
</feature>
<sequence>MKSEGNIPSEPTPSSSALTNPPMPRHTPYRPSLDRLPQIRESTESDKEADVGPDSAPYKDELTDTVTWPPPPSGSGDSAPFHPHPSLSSPTEVRETNGKSGNDEAHGNAQADGNNPRRPPSSSQSPARISIHVPPTSTGGKLPTSVNNDRSHVESTQEGSPCRHDAGHRRPVGKRRSSRSKRPAWHPLSFFQRRSARRRATAPVKAAQGPSPLLGAALMHFHRKLRLGFRTALAIALATTTSQFFWNWAHILTWFSVTLVVSGTHESLGRTLRTAFDFWKGFTVVLPLVYLIRPNRDSTPLTITGLFFSVAFLIWLPGISDPGKRMATIFLTIVVIYCVLDPALLYNHMVRDVCFTLLFANAFSIIALLLPFPSPSLALLDVRVKLGMVRHRLGSILRGCNEAFSLGEEVHYSMLEQLLQETSATVADIKEQIPFVKWEAVLLRLPVSMPGQLESFLTTIEAQLELFRGMRLSLRRMSNNATHQEFLKYLQEPLSQVVKASVAVSDAAARHIEAELVLFPSRPPP</sequence>
<keyword evidence="4" id="KW-1185">Reference proteome</keyword>
<evidence type="ECO:0000313" key="4">
    <source>
        <dbReference type="Proteomes" id="UP000019335"/>
    </source>
</evidence>
<feature type="region of interest" description="Disordered" evidence="1">
    <location>
        <begin position="1"/>
        <end position="189"/>
    </location>
</feature>
<dbReference type="EMBL" id="AZIL01001941">
    <property type="protein sequence ID" value="EWM22994.1"/>
    <property type="molecule type" value="Genomic_DNA"/>
</dbReference>
<feature type="transmembrane region" description="Helical" evidence="2">
    <location>
        <begin position="328"/>
        <end position="346"/>
    </location>
</feature>
<comment type="caution">
    <text evidence="3">The sequence shown here is derived from an EMBL/GenBank/DDBJ whole genome shotgun (WGS) entry which is preliminary data.</text>
</comment>
<feature type="transmembrane region" description="Helical" evidence="2">
    <location>
        <begin position="275"/>
        <end position="292"/>
    </location>
</feature>
<feature type="compositionally biased region" description="Basic residues" evidence="1">
    <location>
        <begin position="166"/>
        <end position="184"/>
    </location>
</feature>
<reference evidence="3 4" key="1">
    <citation type="journal article" date="2014" name="Mol. Plant">
        <title>Chromosome Scale Genome Assembly and Transcriptome Profiling of Nannochloropsis gaditana in Nitrogen Depletion.</title>
        <authorList>
            <person name="Corteggiani Carpinelli E."/>
            <person name="Telatin A."/>
            <person name="Vitulo N."/>
            <person name="Forcato C."/>
            <person name="D'Angelo M."/>
            <person name="Schiavon R."/>
            <person name="Vezzi A."/>
            <person name="Giacometti G.M."/>
            <person name="Morosinotto T."/>
            <person name="Valle G."/>
        </authorList>
    </citation>
    <scope>NUCLEOTIDE SEQUENCE [LARGE SCALE GENOMIC DNA]</scope>
    <source>
        <strain evidence="3 4">B-31</strain>
    </source>
</reference>
<dbReference type="AlphaFoldDB" id="W7TRT0"/>
<feature type="compositionally biased region" description="Polar residues" evidence="1">
    <location>
        <begin position="135"/>
        <end position="148"/>
    </location>
</feature>
<name>W7TRT0_9STRA</name>
<evidence type="ECO:0000313" key="3">
    <source>
        <dbReference type="EMBL" id="EWM22994.1"/>
    </source>
</evidence>
<dbReference type="Proteomes" id="UP000019335">
    <property type="component" value="Chromosome 19"/>
</dbReference>
<keyword evidence="2" id="KW-0472">Membrane</keyword>
<feature type="compositionally biased region" description="Basic and acidic residues" evidence="1">
    <location>
        <begin position="92"/>
        <end position="106"/>
    </location>
</feature>